<evidence type="ECO:0000313" key="2">
    <source>
        <dbReference type="Proteomes" id="UP000095544"/>
    </source>
</evidence>
<proteinExistence type="predicted"/>
<sequence length="67" mass="7678">MCFQCNYSRFCKFILLPSINGAFLFHQTNQYAVPLTEPLLVDELNCRLDAPSEMKGLPQAAQMHICR</sequence>
<name>A0A174D975_9FIRM</name>
<accession>A0A174D975</accession>
<reference evidence="1 2" key="1">
    <citation type="submission" date="2015-09" db="EMBL/GenBank/DDBJ databases">
        <authorList>
            <consortium name="Pathogen Informatics"/>
        </authorList>
    </citation>
    <scope>NUCLEOTIDE SEQUENCE [LARGE SCALE GENOMIC DNA]</scope>
    <source>
        <strain evidence="1 2">2789STDY5834876</strain>
    </source>
</reference>
<organism evidence="1 2">
    <name type="scientific">Faecalicatena contorta</name>
    <dbReference type="NCBI Taxonomy" id="39482"/>
    <lineage>
        <taxon>Bacteria</taxon>
        <taxon>Bacillati</taxon>
        <taxon>Bacillota</taxon>
        <taxon>Clostridia</taxon>
        <taxon>Lachnospirales</taxon>
        <taxon>Lachnospiraceae</taxon>
        <taxon>Faecalicatena</taxon>
    </lineage>
</organism>
<dbReference type="Proteomes" id="UP000095544">
    <property type="component" value="Unassembled WGS sequence"/>
</dbReference>
<protein>
    <submittedName>
        <fullName evidence="1">Uncharacterized protein</fullName>
    </submittedName>
</protein>
<evidence type="ECO:0000313" key="1">
    <source>
        <dbReference type="EMBL" id="CUO22114.1"/>
    </source>
</evidence>
<dbReference type="AlphaFoldDB" id="A0A174D975"/>
<gene>
    <name evidence="1" type="ORF">ERS852491_01603</name>
</gene>
<dbReference type="EMBL" id="CYZU01000011">
    <property type="protein sequence ID" value="CUO22114.1"/>
    <property type="molecule type" value="Genomic_DNA"/>
</dbReference>